<feature type="compositionally biased region" description="Low complexity" evidence="1">
    <location>
        <begin position="74"/>
        <end position="84"/>
    </location>
</feature>
<feature type="region of interest" description="Disordered" evidence="1">
    <location>
        <begin position="192"/>
        <end position="227"/>
    </location>
</feature>
<dbReference type="InterPro" id="IPR009563">
    <property type="entry name" value="SSSCA1"/>
</dbReference>
<dbReference type="EMBL" id="KV425577">
    <property type="protein sequence ID" value="KZT24444.1"/>
    <property type="molecule type" value="Genomic_DNA"/>
</dbReference>
<dbReference type="InterPro" id="IPR051888">
    <property type="entry name" value="UPF0148_domain"/>
</dbReference>
<proteinExistence type="predicted"/>
<sequence>MARVIDVSSKLGEYMLKGWVLTDRACPKGCNVPLMRSPNGSTPVVHFCANCDGDPNGASLSSTSSSMRPPFDHAAPSSPSLAPSTHYSRASTPPTEISSALSSPTFAPPMDMAETIRRRQQSDAASVEIGKRLLKGWAMLADECPNTGCYGIPLVRPPKLGGGKDPRKECVACGTVYVEDANGWDRLVPMDASSEQQQNVPSSSIITPSAGPSKRRPSSQDKGKGVAYENTPQIAQRSLMPAMASNMPDSVSRFELPQSQYHCSVPPLAIETGSGPSSLQVSGQALETALIALSDRLVRLSTLPDMLDPSSIGQTANAINSVIQALSQAKQLQTQASVSRSS</sequence>
<dbReference type="Proteomes" id="UP000076761">
    <property type="component" value="Unassembled WGS sequence"/>
</dbReference>
<feature type="compositionally biased region" description="Polar residues" evidence="1">
    <location>
        <begin position="193"/>
        <end position="207"/>
    </location>
</feature>
<gene>
    <name evidence="2" type="ORF">NEOLEDRAFT_1134806</name>
</gene>
<dbReference type="STRING" id="1314782.A0A165RYY3"/>
<dbReference type="PANTHER" id="PTHR16537:SF1">
    <property type="entry name" value="PROTEIN ZNRD2"/>
    <property type="match status" value="1"/>
</dbReference>
<protein>
    <submittedName>
        <fullName evidence="2">Uncharacterized protein</fullName>
    </submittedName>
</protein>
<keyword evidence="3" id="KW-1185">Reference proteome</keyword>
<dbReference type="Pfam" id="PF06677">
    <property type="entry name" value="Auto_anti-p27"/>
    <property type="match status" value="2"/>
</dbReference>
<feature type="region of interest" description="Disordered" evidence="1">
    <location>
        <begin position="58"/>
        <end position="108"/>
    </location>
</feature>
<evidence type="ECO:0000256" key="1">
    <source>
        <dbReference type="SAM" id="MobiDB-lite"/>
    </source>
</evidence>
<accession>A0A165RYY3</accession>
<reference evidence="2 3" key="1">
    <citation type="journal article" date="2016" name="Mol. Biol. Evol.">
        <title>Comparative Genomics of Early-Diverging Mushroom-Forming Fungi Provides Insights into the Origins of Lignocellulose Decay Capabilities.</title>
        <authorList>
            <person name="Nagy L.G."/>
            <person name="Riley R."/>
            <person name="Tritt A."/>
            <person name="Adam C."/>
            <person name="Daum C."/>
            <person name="Floudas D."/>
            <person name="Sun H."/>
            <person name="Yadav J.S."/>
            <person name="Pangilinan J."/>
            <person name="Larsson K.H."/>
            <person name="Matsuura K."/>
            <person name="Barry K."/>
            <person name="Labutti K."/>
            <person name="Kuo R."/>
            <person name="Ohm R.A."/>
            <person name="Bhattacharya S.S."/>
            <person name="Shirouzu T."/>
            <person name="Yoshinaga Y."/>
            <person name="Martin F.M."/>
            <person name="Grigoriev I.V."/>
            <person name="Hibbett D.S."/>
        </authorList>
    </citation>
    <scope>NUCLEOTIDE SEQUENCE [LARGE SCALE GENOMIC DNA]</scope>
    <source>
        <strain evidence="2 3">HHB14362 ss-1</strain>
    </source>
</reference>
<dbReference type="InParanoid" id="A0A165RYY3"/>
<dbReference type="AlphaFoldDB" id="A0A165RYY3"/>
<name>A0A165RYY3_9AGAM</name>
<organism evidence="2 3">
    <name type="scientific">Neolentinus lepideus HHB14362 ss-1</name>
    <dbReference type="NCBI Taxonomy" id="1314782"/>
    <lineage>
        <taxon>Eukaryota</taxon>
        <taxon>Fungi</taxon>
        <taxon>Dikarya</taxon>
        <taxon>Basidiomycota</taxon>
        <taxon>Agaricomycotina</taxon>
        <taxon>Agaricomycetes</taxon>
        <taxon>Gloeophyllales</taxon>
        <taxon>Gloeophyllaceae</taxon>
        <taxon>Neolentinus</taxon>
    </lineage>
</organism>
<feature type="compositionally biased region" description="Polar residues" evidence="1">
    <location>
        <begin position="85"/>
        <end position="105"/>
    </location>
</feature>
<evidence type="ECO:0000313" key="3">
    <source>
        <dbReference type="Proteomes" id="UP000076761"/>
    </source>
</evidence>
<dbReference type="OrthoDB" id="28939at2759"/>
<evidence type="ECO:0000313" key="2">
    <source>
        <dbReference type="EMBL" id="KZT24444.1"/>
    </source>
</evidence>
<dbReference type="PANTHER" id="PTHR16537">
    <property type="entry name" value="SJOEGREN SYNDROME/SCLERODERMA AUTOANTIGEN 1"/>
    <property type="match status" value="1"/>
</dbReference>